<keyword evidence="3" id="KW-1185">Reference proteome</keyword>
<sequence length="271" mass="28981">MRRTGLDDPEGVRFDPDRPTGDAALVIAGSSGRVDDQRAARFARSGFIAESIRWFGGPGQHAGPWEIPLEGFIDRIERLRAVSDRVWVVGTSLGAEAALLVGGQPGVDGVIAFAPSDVVWSWKDDAGVERSHWTLGGEPLPFVPLDWSAAEPEEPARFRPLYERSWRRDPTAVLHATIPVERIGKLLLVAGGDDQVWPSTASADRIVARRQAAGSETIVVTSEDAGHRTVLPGEPVVVGGLPMLRGGTERADRTLGARAWSAVVAMTGDGG</sequence>
<dbReference type="Gene3D" id="3.40.50.1820">
    <property type="entry name" value="alpha/beta hydrolase"/>
    <property type="match status" value="1"/>
</dbReference>
<dbReference type="InterPro" id="IPR029058">
    <property type="entry name" value="AB_hydrolase_fold"/>
</dbReference>
<dbReference type="RefSeq" id="WP_204606543.1">
    <property type="nucleotide sequence ID" value="NZ_BAAAJX010000005.1"/>
</dbReference>
<evidence type="ECO:0000313" key="2">
    <source>
        <dbReference type="EMBL" id="GAA1493091.1"/>
    </source>
</evidence>
<reference evidence="3" key="1">
    <citation type="journal article" date="2019" name="Int. J. Syst. Evol. Microbiol.">
        <title>The Global Catalogue of Microorganisms (GCM) 10K type strain sequencing project: providing services to taxonomists for standard genome sequencing and annotation.</title>
        <authorList>
            <consortium name="The Broad Institute Genomics Platform"/>
            <consortium name="The Broad Institute Genome Sequencing Center for Infectious Disease"/>
            <person name="Wu L."/>
            <person name="Ma J."/>
        </authorList>
    </citation>
    <scope>NUCLEOTIDE SEQUENCE [LARGE SCALE GENOMIC DNA]</scope>
    <source>
        <strain evidence="3">JCM 12140</strain>
    </source>
</reference>
<dbReference type="GO" id="GO:0016787">
    <property type="term" value="F:hydrolase activity"/>
    <property type="evidence" value="ECO:0007669"/>
    <property type="project" value="UniProtKB-KW"/>
</dbReference>
<keyword evidence="2" id="KW-0378">Hydrolase</keyword>
<proteinExistence type="predicted"/>
<comment type="caution">
    <text evidence="2">The sequence shown here is derived from an EMBL/GenBank/DDBJ whole genome shotgun (WGS) entry which is preliminary data.</text>
</comment>
<organism evidence="2 3">
    <name type="scientific">Curtobacterium herbarum</name>
    <dbReference type="NCBI Taxonomy" id="150122"/>
    <lineage>
        <taxon>Bacteria</taxon>
        <taxon>Bacillati</taxon>
        <taxon>Actinomycetota</taxon>
        <taxon>Actinomycetes</taxon>
        <taxon>Micrococcales</taxon>
        <taxon>Microbacteriaceae</taxon>
        <taxon>Curtobacterium</taxon>
    </lineage>
</organism>
<protein>
    <submittedName>
        <fullName evidence="2">Acyl-CoA thioester hydrolase/BAAT C-terminal domain-containing protein</fullName>
    </submittedName>
</protein>
<dbReference type="Proteomes" id="UP001501742">
    <property type="component" value="Unassembled WGS sequence"/>
</dbReference>
<dbReference type="Pfam" id="PF08840">
    <property type="entry name" value="BAAT_C"/>
    <property type="match status" value="1"/>
</dbReference>
<gene>
    <name evidence="2" type="ORF">GCM10009627_14370</name>
</gene>
<dbReference type="InterPro" id="IPR014940">
    <property type="entry name" value="BAAT_C"/>
</dbReference>
<evidence type="ECO:0000259" key="1">
    <source>
        <dbReference type="Pfam" id="PF08840"/>
    </source>
</evidence>
<accession>A0ABP4K2K8</accession>
<dbReference type="EMBL" id="BAAAJX010000005">
    <property type="protein sequence ID" value="GAA1493091.1"/>
    <property type="molecule type" value="Genomic_DNA"/>
</dbReference>
<evidence type="ECO:0000313" key="3">
    <source>
        <dbReference type="Proteomes" id="UP001501742"/>
    </source>
</evidence>
<name>A0ABP4K2K8_9MICO</name>
<feature type="domain" description="BAAT/Acyl-CoA thioester hydrolase C-terminal" evidence="1">
    <location>
        <begin position="174"/>
        <end position="237"/>
    </location>
</feature>
<dbReference type="SUPFAM" id="SSF53474">
    <property type="entry name" value="alpha/beta-Hydrolases"/>
    <property type="match status" value="1"/>
</dbReference>